<gene>
    <name evidence="1" type="ORF">MGAL_10B032891</name>
</gene>
<sequence length="108" mass="12006">MLTKKEVFGNADLCDDSGEFTNIQASFELCIEKIVEKNCNCSPTLSDVSLGLWICDLLKHFKNQRLQSSTSKAKRLHCISIGFKDRLKATESPEPFEIVTPSGLISPV</sequence>
<dbReference type="AlphaFoldDB" id="A0A8B6CIG7"/>
<dbReference type="Proteomes" id="UP000596742">
    <property type="component" value="Unassembled WGS sequence"/>
</dbReference>
<dbReference type="EMBL" id="UYJE01001822">
    <property type="protein sequence ID" value="VDI05520.1"/>
    <property type="molecule type" value="Genomic_DNA"/>
</dbReference>
<keyword evidence="2" id="KW-1185">Reference proteome</keyword>
<reference evidence="1" key="1">
    <citation type="submission" date="2018-11" db="EMBL/GenBank/DDBJ databases">
        <authorList>
            <person name="Alioto T."/>
            <person name="Alioto T."/>
        </authorList>
    </citation>
    <scope>NUCLEOTIDE SEQUENCE</scope>
</reference>
<proteinExistence type="predicted"/>
<comment type="caution">
    <text evidence="1">The sequence shown here is derived from an EMBL/GenBank/DDBJ whole genome shotgun (WGS) entry which is preliminary data.</text>
</comment>
<evidence type="ECO:0000313" key="1">
    <source>
        <dbReference type="EMBL" id="VDI05520.1"/>
    </source>
</evidence>
<protein>
    <submittedName>
        <fullName evidence="1">Uncharacterized protein</fullName>
    </submittedName>
</protein>
<name>A0A8B6CIG7_MYTGA</name>
<accession>A0A8B6CIG7</accession>
<organism evidence="1 2">
    <name type="scientific">Mytilus galloprovincialis</name>
    <name type="common">Mediterranean mussel</name>
    <dbReference type="NCBI Taxonomy" id="29158"/>
    <lineage>
        <taxon>Eukaryota</taxon>
        <taxon>Metazoa</taxon>
        <taxon>Spiralia</taxon>
        <taxon>Lophotrochozoa</taxon>
        <taxon>Mollusca</taxon>
        <taxon>Bivalvia</taxon>
        <taxon>Autobranchia</taxon>
        <taxon>Pteriomorphia</taxon>
        <taxon>Mytilida</taxon>
        <taxon>Mytiloidea</taxon>
        <taxon>Mytilidae</taxon>
        <taxon>Mytilinae</taxon>
        <taxon>Mytilus</taxon>
    </lineage>
</organism>
<evidence type="ECO:0000313" key="2">
    <source>
        <dbReference type="Proteomes" id="UP000596742"/>
    </source>
</evidence>
<dbReference type="OrthoDB" id="6110812at2759"/>